<feature type="non-terminal residue" evidence="1">
    <location>
        <position position="1"/>
    </location>
</feature>
<organism evidence="1">
    <name type="scientific">Streptococcus dysgalactiae subsp. equisimilis</name>
    <name type="common">Streptococcus equisimilis</name>
    <dbReference type="NCBI Taxonomy" id="119602"/>
    <lineage>
        <taxon>Bacteria</taxon>
        <taxon>Bacillati</taxon>
        <taxon>Bacillota</taxon>
        <taxon>Bacilli</taxon>
        <taxon>Lactobacillales</taxon>
        <taxon>Streptococcaceae</taxon>
        <taxon>Streptococcus</taxon>
    </lineage>
</organism>
<proteinExistence type="predicted"/>
<sequence>LGAGLVTNTTVNANSSNNENFRKEAGRYQDILSKLRGFSSRSQDLMRRYSSIENRP</sequence>
<feature type="non-terminal residue" evidence="1">
    <location>
        <position position="56"/>
    </location>
</feature>
<evidence type="ECO:0000313" key="2">
    <source>
        <dbReference type="EMBL" id="AAL87734.1"/>
    </source>
</evidence>
<dbReference type="EMBL" id="AF485845">
    <property type="protein sequence ID" value="AAL87721.1"/>
    <property type="molecule type" value="Genomic_DNA"/>
</dbReference>
<gene>
    <name evidence="1" type="primary">emm</name>
</gene>
<reference evidence="1" key="1">
    <citation type="submission" date="2002-02" db="EMBL/GenBank/DDBJ databases">
        <title>Novel emm gene of GGS.</title>
        <authorList>
            <person name="Pimtanothai N."/>
            <person name="Orataiwun P."/>
            <person name="Nunthapisud P."/>
        </authorList>
    </citation>
    <scope>NUCLEOTIDE SEQUENCE</scope>
    <source>
        <strain evidence="2">NSRT22</strain>
        <strain evidence="1">NSRT9</strain>
    </source>
</reference>
<accession>Q8RJ33</accession>
<name>Q8RJ33_STREQ</name>
<dbReference type="EMBL" id="AF485858">
    <property type="protein sequence ID" value="AAL87734.1"/>
    <property type="molecule type" value="Genomic_DNA"/>
</dbReference>
<evidence type="ECO:0000313" key="1">
    <source>
        <dbReference type="EMBL" id="AAL87721.1"/>
    </source>
</evidence>
<protein>
    <submittedName>
        <fullName evidence="1">M protein</fullName>
    </submittedName>
</protein>
<dbReference type="AlphaFoldDB" id="Q8RJ33"/>